<proteinExistence type="predicted"/>
<dbReference type="NCBIfam" id="TIGR02913">
    <property type="entry name" value="HAF_rpt"/>
    <property type="match status" value="5"/>
</dbReference>
<keyword evidence="2" id="KW-1133">Transmembrane helix</keyword>
<dbReference type="InterPro" id="IPR022409">
    <property type="entry name" value="PKD/Chitinase_dom"/>
</dbReference>
<reference evidence="4" key="1">
    <citation type="submission" date="2023-03" db="EMBL/GenBank/DDBJ databases">
        <authorList>
            <person name="Pearce D."/>
        </authorList>
    </citation>
    <scope>NUCLEOTIDE SEQUENCE</scope>
    <source>
        <strain evidence="4">Mc</strain>
    </source>
</reference>
<evidence type="ECO:0000313" key="5">
    <source>
        <dbReference type="Proteomes" id="UP001158598"/>
    </source>
</evidence>
<feature type="region of interest" description="Disordered" evidence="1">
    <location>
        <begin position="655"/>
        <end position="701"/>
    </location>
</feature>
<dbReference type="SUPFAM" id="SSF49299">
    <property type="entry name" value="PKD domain"/>
    <property type="match status" value="2"/>
</dbReference>
<dbReference type="EMBL" id="OX458332">
    <property type="protein sequence ID" value="CAI8804580.1"/>
    <property type="molecule type" value="Genomic_DNA"/>
</dbReference>
<protein>
    <submittedName>
        <fullName evidence="4">PKD domain protein</fullName>
    </submittedName>
</protein>
<accession>A0AA35UQM7</accession>
<dbReference type="GO" id="GO:0016020">
    <property type="term" value="C:membrane"/>
    <property type="evidence" value="ECO:0007669"/>
    <property type="project" value="TreeGrafter"/>
</dbReference>
<dbReference type="InterPro" id="IPR013783">
    <property type="entry name" value="Ig-like_fold"/>
</dbReference>
<dbReference type="InterPro" id="IPR035986">
    <property type="entry name" value="PKD_dom_sf"/>
</dbReference>
<feature type="domain" description="PKD/Chitinase" evidence="3">
    <location>
        <begin position="464"/>
        <end position="558"/>
    </location>
</feature>
<dbReference type="CDD" id="cd00146">
    <property type="entry name" value="PKD"/>
    <property type="match status" value="1"/>
</dbReference>
<dbReference type="Proteomes" id="UP001158598">
    <property type="component" value="Chromosome"/>
</dbReference>
<dbReference type="SMART" id="SM00089">
    <property type="entry name" value="PKD"/>
    <property type="match status" value="2"/>
</dbReference>
<dbReference type="Gene3D" id="2.60.40.10">
    <property type="entry name" value="Immunoglobulins"/>
    <property type="match status" value="3"/>
</dbReference>
<evidence type="ECO:0000259" key="3">
    <source>
        <dbReference type="SMART" id="SM00089"/>
    </source>
</evidence>
<keyword evidence="2" id="KW-0812">Transmembrane</keyword>
<keyword evidence="2" id="KW-0472">Membrane</keyword>
<organism evidence="4 5">
    <name type="scientific">Methylococcus capsulatus</name>
    <dbReference type="NCBI Taxonomy" id="414"/>
    <lineage>
        <taxon>Bacteria</taxon>
        <taxon>Pseudomonadati</taxon>
        <taxon>Pseudomonadota</taxon>
        <taxon>Gammaproteobacteria</taxon>
        <taxon>Methylococcales</taxon>
        <taxon>Methylococcaceae</taxon>
        <taxon>Methylococcus</taxon>
    </lineage>
</organism>
<dbReference type="InterPro" id="IPR029865">
    <property type="entry name" value="KIAA0319-like"/>
</dbReference>
<name>A0AA35UQM7_METCP</name>
<dbReference type="GO" id="GO:0031410">
    <property type="term" value="C:cytoplasmic vesicle"/>
    <property type="evidence" value="ECO:0007669"/>
    <property type="project" value="TreeGrafter"/>
</dbReference>
<evidence type="ECO:0000256" key="1">
    <source>
        <dbReference type="SAM" id="MobiDB-lite"/>
    </source>
</evidence>
<feature type="compositionally biased region" description="Pro residues" evidence="1">
    <location>
        <begin position="660"/>
        <end position="696"/>
    </location>
</feature>
<evidence type="ECO:0000256" key="2">
    <source>
        <dbReference type="SAM" id="Phobius"/>
    </source>
</evidence>
<feature type="transmembrane region" description="Helical" evidence="2">
    <location>
        <begin position="21"/>
        <end position="42"/>
    </location>
</feature>
<dbReference type="PANTHER" id="PTHR46182:SF2">
    <property type="entry name" value="FI19480P1"/>
    <property type="match status" value="1"/>
</dbReference>
<dbReference type="Pfam" id="PF22352">
    <property type="entry name" value="K319L-like_PKD"/>
    <property type="match status" value="2"/>
</dbReference>
<evidence type="ECO:0000313" key="4">
    <source>
        <dbReference type="EMBL" id="CAI8804580.1"/>
    </source>
</evidence>
<dbReference type="PANTHER" id="PTHR46182">
    <property type="entry name" value="FI19480P1"/>
    <property type="match status" value="1"/>
</dbReference>
<sequence>MIWATGEDMNPFNDKFHLKSLAISIIGAYGAVSSSGVMAAVYSVTPITSLAGNVDVTDINDGGQVVGYFDSGDDKHSPHAFLFADGGMIDLGVLAGGRSKSWNINNASAVVGQSGNEQNPIAFYYSYYGNKKMVDLGLPQGGTAVVASAINNNGQIVGWAKIEDVRHAFLYSNGAFSDLGTLGGDSSFGTGVNDAGQVVGYAETGAKTPHAFLYDNGNKIDLGTLGADRSYATAINNVGQVVGYSDVSAGVTHAFVYSNGAMVDIGTLGGGSSQALGINDAGKIVGMSTTPGGQQHGFLYSDGKMYDLHDLIPAEANIVSATEIQGIAINNAGQIALTARTGANRRGLLLTPNLPSAVVEGPAGNIAENVKVTLDGSHSTAPACSRQGAPKPCPVFSWSQVGGPGVSLKGADTATASFTTPVLGSGQKSKVLSFKLRVSDGLFSDEELIDVTVVSSNAINQPPVADAGDAQTVRAGASVHLDGSGSYDPEGGKLTYAWSNVSAGEPCNTVVLDNSTTSSPGFTAPLVGQTPQTCTFSLTVTDEEGLASTPSSVNVTVENTNHPPVANAGTDLTVHTGDTVNLNGSGSTDPDGDPLTYAWVQTGGPAVVLNGADTGAPSFVAPAVTAGNDTLAFQLTVSDGFLTASASMNVKVLSAGASPSPAPTASPTPAPTTSPNPTPTPAPTSSPSPTPAPTPNPVCDRAVVDPSRLWAPDHKMRRILLKELGESAQSPASNAMTVKILSVMQDEPVRRINSADSSPDAVIVHKATGDKVRLRAERAGKKKNGNGRVYTIGFSVTDTQQNVCEGTVKVCVPLKKKESCVDDGALYDSLSKR</sequence>
<dbReference type="AlphaFoldDB" id="A0AA35UQM7"/>
<gene>
    <name evidence="4" type="ORF">MCNOR_1634</name>
</gene>
<dbReference type="InterPro" id="IPR014262">
    <property type="entry name" value="HAF_rpt"/>
</dbReference>
<feature type="domain" description="PKD/Chitinase" evidence="3">
    <location>
        <begin position="565"/>
        <end position="655"/>
    </location>
</feature>